<dbReference type="AlphaFoldDB" id="A0AAV4UHE5"/>
<gene>
    <name evidence="1" type="ORF">CEXT_219331</name>
</gene>
<keyword evidence="2" id="KW-1185">Reference proteome</keyword>
<proteinExistence type="predicted"/>
<protein>
    <submittedName>
        <fullName evidence="1">Uncharacterized protein</fullName>
    </submittedName>
</protein>
<reference evidence="1 2" key="1">
    <citation type="submission" date="2021-06" db="EMBL/GenBank/DDBJ databases">
        <title>Caerostris extrusa draft genome.</title>
        <authorList>
            <person name="Kono N."/>
            <person name="Arakawa K."/>
        </authorList>
    </citation>
    <scope>NUCLEOTIDE SEQUENCE [LARGE SCALE GENOMIC DNA]</scope>
</reference>
<sequence>MAYKLTSETFTRRHVRSNGEVRNRALHLPEVHSRWARNSLWNKCMMITAPHKRRRSTIESPLLIPGANLQPFCGFHAPSEILILLGSNTSTKTSESATSTFKSLRPWQETMIYLVVRGLS</sequence>
<accession>A0AAV4UHE5</accession>
<name>A0AAV4UHE5_CAEEX</name>
<evidence type="ECO:0000313" key="1">
    <source>
        <dbReference type="EMBL" id="GIY57265.1"/>
    </source>
</evidence>
<dbReference type="Proteomes" id="UP001054945">
    <property type="component" value="Unassembled WGS sequence"/>
</dbReference>
<dbReference type="EMBL" id="BPLR01012874">
    <property type="protein sequence ID" value="GIY57265.1"/>
    <property type="molecule type" value="Genomic_DNA"/>
</dbReference>
<comment type="caution">
    <text evidence="1">The sequence shown here is derived from an EMBL/GenBank/DDBJ whole genome shotgun (WGS) entry which is preliminary data.</text>
</comment>
<organism evidence="1 2">
    <name type="scientific">Caerostris extrusa</name>
    <name type="common">Bark spider</name>
    <name type="synonym">Caerostris bankana</name>
    <dbReference type="NCBI Taxonomy" id="172846"/>
    <lineage>
        <taxon>Eukaryota</taxon>
        <taxon>Metazoa</taxon>
        <taxon>Ecdysozoa</taxon>
        <taxon>Arthropoda</taxon>
        <taxon>Chelicerata</taxon>
        <taxon>Arachnida</taxon>
        <taxon>Araneae</taxon>
        <taxon>Araneomorphae</taxon>
        <taxon>Entelegynae</taxon>
        <taxon>Araneoidea</taxon>
        <taxon>Araneidae</taxon>
        <taxon>Caerostris</taxon>
    </lineage>
</organism>
<evidence type="ECO:0000313" key="2">
    <source>
        <dbReference type="Proteomes" id="UP001054945"/>
    </source>
</evidence>